<dbReference type="GO" id="GO:0065002">
    <property type="term" value="P:intracellular protein transmembrane transport"/>
    <property type="evidence" value="ECO:0007669"/>
    <property type="project" value="TreeGrafter"/>
</dbReference>
<name>A0A1L8CQ29_9PROT</name>
<evidence type="ECO:0000256" key="12">
    <source>
        <dbReference type="SAM" id="MobiDB-lite"/>
    </source>
</evidence>
<dbReference type="GO" id="GO:0043952">
    <property type="term" value="P:protein transport by the Sec complex"/>
    <property type="evidence" value="ECO:0007669"/>
    <property type="project" value="TreeGrafter"/>
</dbReference>
<comment type="caution">
    <text evidence="13">The sequence shown here is derived from an EMBL/GenBank/DDBJ whole genome shotgun (WGS) entry which is preliminary data.</text>
</comment>
<feature type="transmembrane region" description="Helical" evidence="11">
    <location>
        <begin position="51"/>
        <end position="73"/>
    </location>
</feature>
<evidence type="ECO:0000256" key="7">
    <source>
        <dbReference type="ARBA" id="ARBA00022927"/>
    </source>
</evidence>
<evidence type="ECO:0000256" key="11">
    <source>
        <dbReference type="RuleBase" id="RU365087"/>
    </source>
</evidence>
<evidence type="ECO:0000313" key="13">
    <source>
        <dbReference type="EMBL" id="GAV21021.1"/>
    </source>
</evidence>
<sequence>MTTVLIIIHVIIALLLIGTVLVQRGQGADIGASFGGGGAQTLFGSRGSGSFLGKMTGGLAAAFMMTSLTLAFFSQQQTGSVVERSIVDTIPVEQPMDAQPAQGGFDPSKLKSETPAAPAPAADGLPGAE</sequence>
<evidence type="ECO:0000256" key="10">
    <source>
        <dbReference type="ARBA" id="ARBA00023136"/>
    </source>
</evidence>
<dbReference type="RefSeq" id="WP_072660325.1">
    <property type="nucleotide sequence ID" value="NZ_BDFD01000019.1"/>
</dbReference>
<dbReference type="InterPro" id="IPR004692">
    <property type="entry name" value="SecG"/>
</dbReference>
<organism evidence="13 14">
    <name type="scientific">Mariprofundus micogutta</name>
    <dbReference type="NCBI Taxonomy" id="1921010"/>
    <lineage>
        <taxon>Bacteria</taxon>
        <taxon>Pseudomonadati</taxon>
        <taxon>Pseudomonadota</taxon>
        <taxon>Candidatius Mariprofundia</taxon>
        <taxon>Mariprofundales</taxon>
        <taxon>Mariprofundaceae</taxon>
        <taxon>Mariprofundus</taxon>
    </lineage>
</organism>
<protein>
    <recommendedName>
        <fullName evidence="3 11">Protein-export membrane protein SecG</fullName>
    </recommendedName>
</protein>
<keyword evidence="5 11" id="KW-1003">Cell membrane</keyword>
<evidence type="ECO:0000256" key="5">
    <source>
        <dbReference type="ARBA" id="ARBA00022475"/>
    </source>
</evidence>
<dbReference type="PANTHER" id="PTHR34182">
    <property type="entry name" value="PROTEIN-EXPORT MEMBRANE PROTEIN SECG"/>
    <property type="match status" value="1"/>
</dbReference>
<proteinExistence type="inferred from homology"/>
<dbReference type="GO" id="GO:0015450">
    <property type="term" value="F:protein-transporting ATPase activity"/>
    <property type="evidence" value="ECO:0007669"/>
    <property type="project" value="UniProtKB-UniRule"/>
</dbReference>
<evidence type="ECO:0000256" key="6">
    <source>
        <dbReference type="ARBA" id="ARBA00022692"/>
    </source>
</evidence>
<dbReference type="NCBIfam" id="TIGR00810">
    <property type="entry name" value="secG"/>
    <property type="match status" value="1"/>
</dbReference>
<evidence type="ECO:0000256" key="9">
    <source>
        <dbReference type="ARBA" id="ARBA00023010"/>
    </source>
</evidence>
<keyword evidence="14" id="KW-1185">Reference proteome</keyword>
<comment type="caution">
    <text evidence="11">Lacks conserved residue(s) required for the propagation of feature annotation.</text>
</comment>
<keyword evidence="6 11" id="KW-0812">Transmembrane</keyword>
<dbReference type="GO" id="GO:0009306">
    <property type="term" value="P:protein secretion"/>
    <property type="evidence" value="ECO:0007669"/>
    <property type="project" value="UniProtKB-UniRule"/>
</dbReference>
<keyword evidence="10 11" id="KW-0472">Membrane</keyword>
<dbReference type="STRING" id="1921010.MMIC_P2000"/>
<accession>A0A1L8CQ29</accession>
<evidence type="ECO:0000256" key="8">
    <source>
        <dbReference type="ARBA" id="ARBA00022989"/>
    </source>
</evidence>
<dbReference type="OrthoDB" id="5298030at2"/>
<reference evidence="13 14" key="1">
    <citation type="journal article" date="2017" name="Arch. Microbiol.">
        <title>Mariprofundus micogutta sp. nov., a novel iron-oxidizing zetaproteobacterium isolated from a deep-sea hydrothermal field at the Bayonnaise knoll of the Izu-Ogasawara arc, and a description of Mariprofundales ord. nov. and Zetaproteobacteria classis nov.</title>
        <authorList>
            <person name="Makita H."/>
            <person name="Tanaka E."/>
            <person name="Mitsunobu S."/>
            <person name="Miyazaki M."/>
            <person name="Nunoura T."/>
            <person name="Uematsu K."/>
            <person name="Takaki Y."/>
            <person name="Nishi S."/>
            <person name="Shimamura S."/>
            <person name="Takai K."/>
        </authorList>
    </citation>
    <scope>NUCLEOTIDE SEQUENCE [LARGE SCALE GENOMIC DNA]</scope>
    <source>
        <strain evidence="13 14">ET2</strain>
    </source>
</reference>
<dbReference type="GO" id="GO:0005886">
    <property type="term" value="C:plasma membrane"/>
    <property type="evidence" value="ECO:0007669"/>
    <property type="project" value="UniProtKB-SubCell"/>
</dbReference>
<keyword evidence="7 11" id="KW-0653">Protein transport</keyword>
<dbReference type="Proteomes" id="UP000231632">
    <property type="component" value="Unassembled WGS sequence"/>
</dbReference>
<dbReference type="Pfam" id="PF03840">
    <property type="entry name" value="SecG"/>
    <property type="match status" value="1"/>
</dbReference>
<keyword evidence="4 11" id="KW-0813">Transport</keyword>
<dbReference type="EMBL" id="BDFD01000019">
    <property type="protein sequence ID" value="GAV21021.1"/>
    <property type="molecule type" value="Genomic_DNA"/>
</dbReference>
<feature type="region of interest" description="Disordered" evidence="12">
    <location>
        <begin position="92"/>
        <end position="129"/>
    </location>
</feature>
<keyword evidence="8 11" id="KW-1133">Transmembrane helix</keyword>
<comment type="similarity">
    <text evidence="2 11">Belongs to the SecG family.</text>
</comment>
<gene>
    <name evidence="13" type="ORF">MMIC_P2000</name>
</gene>
<evidence type="ECO:0000313" key="14">
    <source>
        <dbReference type="Proteomes" id="UP000231632"/>
    </source>
</evidence>
<evidence type="ECO:0000256" key="3">
    <source>
        <dbReference type="ARBA" id="ARBA00017876"/>
    </source>
</evidence>
<keyword evidence="9 11" id="KW-0811">Translocation</keyword>
<dbReference type="PANTHER" id="PTHR34182:SF1">
    <property type="entry name" value="PROTEIN-EXPORT MEMBRANE PROTEIN SECG"/>
    <property type="match status" value="1"/>
</dbReference>
<evidence type="ECO:0000256" key="4">
    <source>
        <dbReference type="ARBA" id="ARBA00022448"/>
    </source>
</evidence>
<dbReference type="PRINTS" id="PR01651">
    <property type="entry name" value="SECGEXPORT"/>
</dbReference>
<comment type="subcellular location">
    <subcellularLocation>
        <location evidence="1 11">Cell membrane</location>
        <topology evidence="1 11">Multi-pass membrane protein</topology>
    </subcellularLocation>
</comment>
<comment type="function">
    <text evidence="11">Involved in protein export. Participates in an early event of protein translocation.</text>
</comment>
<dbReference type="AlphaFoldDB" id="A0A1L8CQ29"/>
<evidence type="ECO:0000256" key="1">
    <source>
        <dbReference type="ARBA" id="ARBA00004651"/>
    </source>
</evidence>
<evidence type="ECO:0000256" key="2">
    <source>
        <dbReference type="ARBA" id="ARBA00008445"/>
    </source>
</evidence>